<name>A0ABU7U017_9PROT</name>
<gene>
    <name evidence="1" type="ORF">DOFOFD_04185</name>
</gene>
<proteinExistence type="predicted"/>
<reference evidence="1 2" key="1">
    <citation type="submission" date="2023-10" db="EMBL/GenBank/DDBJ databases">
        <title>Sorlinia euscelidii gen. nov., sp. nov., an acetic acid bacteria isolated from the gut of Euscelidius variegatus emitter.</title>
        <authorList>
            <person name="Michoud G."/>
            <person name="Marasco R."/>
            <person name="Seferji K."/>
            <person name="Gonella E."/>
            <person name="Garuglieri E."/>
            <person name="Alma A."/>
            <person name="Mapelli F."/>
            <person name="Borin S."/>
            <person name="Daffonchio D."/>
            <person name="Crotti E."/>
        </authorList>
    </citation>
    <scope>NUCLEOTIDE SEQUENCE [LARGE SCALE GENOMIC DNA]</scope>
    <source>
        <strain evidence="1 2">EV16P</strain>
    </source>
</reference>
<sequence length="184" mass="21057">MRFFMEDADLFATHMRQALRAHFPDDADHALRDRAIIISSSYRKAAHLAQLDQEQLGEKLICIFLTRMSIAASPLLEGMHAVECAHCFERKFFAHMSSLEDHLWTQESAALDGKFYRSFLPSHLTMFSAILRRAVRDEDASRKNSLLYHFFDGSVRRLAFSPLHRCACRTPSACASSQDFSQLV</sequence>
<protein>
    <submittedName>
        <fullName evidence="1">Uncharacterized protein</fullName>
    </submittedName>
</protein>
<keyword evidence="2" id="KW-1185">Reference proteome</keyword>
<evidence type="ECO:0000313" key="2">
    <source>
        <dbReference type="Proteomes" id="UP001312908"/>
    </source>
</evidence>
<accession>A0ABU7U017</accession>
<evidence type="ECO:0000313" key="1">
    <source>
        <dbReference type="EMBL" id="MEE8658205.1"/>
    </source>
</evidence>
<dbReference type="Proteomes" id="UP001312908">
    <property type="component" value="Unassembled WGS sequence"/>
</dbReference>
<organism evidence="1 2">
    <name type="scientific">Sorlinia euscelidii</name>
    <dbReference type="NCBI Taxonomy" id="3081148"/>
    <lineage>
        <taxon>Bacteria</taxon>
        <taxon>Pseudomonadati</taxon>
        <taxon>Pseudomonadota</taxon>
        <taxon>Alphaproteobacteria</taxon>
        <taxon>Acetobacterales</taxon>
        <taxon>Acetobacteraceae</taxon>
        <taxon>Sorlinia</taxon>
    </lineage>
</organism>
<dbReference type="EMBL" id="JAWJZY010000002">
    <property type="protein sequence ID" value="MEE8658205.1"/>
    <property type="molecule type" value="Genomic_DNA"/>
</dbReference>
<comment type="caution">
    <text evidence="1">The sequence shown here is derived from an EMBL/GenBank/DDBJ whole genome shotgun (WGS) entry which is preliminary data.</text>
</comment>